<proteinExistence type="predicted"/>
<organism evidence="2 3">
    <name type="scientific">Cucurbitaria berberidis CBS 394.84</name>
    <dbReference type="NCBI Taxonomy" id="1168544"/>
    <lineage>
        <taxon>Eukaryota</taxon>
        <taxon>Fungi</taxon>
        <taxon>Dikarya</taxon>
        <taxon>Ascomycota</taxon>
        <taxon>Pezizomycotina</taxon>
        <taxon>Dothideomycetes</taxon>
        <taxon>Pleosporomycetidae</taxon>
        <taxon>Pleosporales</taxon>
        <taxon>Pleosporineae</taxon>
        <taxon>Cucurbitariaceae</taxon>
        <taxon>Cucurbitaria</taxon>
    </lineage>
</organism>
<comment type="caution">
    <text evidence="2">The sequence shown here is derived from an EMBL/GenBank/DDBJ whole genome shotgun (WGS) entry which is preliminary data.</text>
</comment>
<keyword evidence="3" id="KW-1185">Reference proteome</keyword>
<feature type="compositionally biased region" description="Polar residues" evidence="1">
    <location>
        <begin position="282"/>
        <end position="293"/>
    </location>
</feature>
<evidence type="ECO:0000313" key="3">
    <source>
        <dbReference type="Proteomes" id="UP000800039"/>
    </source>
</evidence>
<dbReference type="Proteomes" id="UP000800039">
    <property type="component" value="Unassembled WGS sequence"/>
</dbReference>
<dbReference type="RefSeq" id="XP_040790949.1">
    <property type="nucleotide sequence ID" value="XM_040938652.1"/>
</dbReference>
<reference evidence="2" key="1">
    <citation type="submission" date="2020-01" db="EMBL/GenBank/DDBJ databases">
        <authorList>
            <consortium name="DOE Joint Genome Institute"/>
            <person name="Haridas S."/>
            <person name="Albert R."/>
            <person name="Binder M."/>
            <person name="Bloem J."/>
            <person name="Labutti K."/>
            <person name="Salamov A."/>
            <person name="Andreopoulos B."/>
            <person name="Baker S.E."/>
            <person name="Barry K."/>
            <person name="Bills G."/>
            <person name="Bluhm B.H."/>
            <person name="Cannon C."/>
            <person name="Castanera R."/>
            <person name="Culley D.E."/>
            <person name="Daum C."/>
            <person name="Ezra D."/>
            <person name="Gonzalez J.B."/>
            <person name="Henrissat B."/>
            <person name="Kuo A."/>
            <person name="Liang C."/>
            <person name="Lipzen A."/>
            <person name="Lutzoni F."/>
            <person name="Magnuson J."/>
            <person name="Mondo S."/>
            <person name="Nolan M."/>
            <person name="Ohm R."/>
            <person name="Pangilinan J."/>
            <person name="Park H.-J."/>
            <person name="Ramirez L."/>
            <person name="Alfaro M."/>
            <person name="Sun H."/>
            <person name="Tritt A."/>
            <person name="Yoshinaga Y."/>
            <person name="Zwiers L.-H."/>
            <person name="Turgeon B.G."/>
            <person name="Goodwin S.B."/>
            <person name="Spatafora J.W."/>
            <person name="Crous P.W."/>
            <person name="Grigoriev I.V."/>
        </authorList>
    </citation>
    <scope>NUCLEOTIDE SEQUENCE</scope>
    <source>
        <strain evidence="2">CBS 394.84</strain>
    </source>
</reference>
<name>A0A9P4GN85_9PLEO</name>
<sequence length="382" mass="42332">MFGLLPIPGYHFHLLRTYRFTFYLGTFTHPAPACLPTFNQHHRAPAVDLNLNRQQSSASAAYSFTPSNAYTTGDADPANRYFFFYSTTTTMATTITKITSLGSQYSASGAPSVPNPTPATETLENQVIDPPPLMDFAAVAKILGPIQESLNESAEEAMYPSPPINTPEILSPDPSVYRYQTRSRGFSVIGDRLARLKIDHRKFPHRDPDVTSSSRSKEPSITEDEECDMASIGEMLSDGGKDKHGPGHGSSPTVNPRIEEYLSFTSKDLPTKAPTPRFASTLVENASSSSLTRTDIDKESLNSRNSMKSDDGVTEKSNWAEEVEESVDRACMRLEQLARDEFVTNPSKSIEDYYIARLKRLLGSGKRVVPVDIQKKDHDLHE</sequence>
<dbReference type="GeneID" id="63855908"/>
<evidence type="ECO:0000256" key="1">
    <source>
        <dbReference type="SAM" id="MobiDB-lite"/>
    </source>
</evidence>
<accession>A0A9P4GN85</accession>
<dbReference type="OrthoDB" id="407617at2759"/>
<feature type="region of interest" description="Disordered" evidence="1">
    <location>
        <begin position="203"/>
        <end position="320"/>
    </location>
</feature>
<gene>
    <name evidence="2" type="ORF">K460DRAFT_73032</name>
</gene>
<evidence type="ECO:0000313" key="2">
    <source>
        <dbReference type="EMBL" id="KAF1848386.1"/>
    </source>
</evidence>
<dbReference type="AlphaFoldDB" id="A0A9P4GN85"/>
<feature type="compositionally biased region" description="Basic and acidic residues" evidence="1">
    <location>
        <begin position="205"/>
        <end position="220"/>
    </location>
</feature>
<protein>
    <submittedName>
        <fullName evidence="2">Uncharacterized protein</fullName>
    </submittedName>
</protein>
<feature type="compositionally biased region" description="Basic and acidic residues" evidence="1">
    <location>
        <begin position="294"/>
        <end position="314"/>
    </location>
</feature>
<dbReference type="EMBL" id="ML976615">
    <property type="protein sequence ID" value="KAF1848386.1"/>
    <property type="molecule type" value="Genomic_DNA"/>
</dbReference>